<evidence type="ECO:0000313" key="2">
    <source>
        <dbReference type="Proteomes" id="UP000289323"/>
    </source>
</evidence>
<name>A0A446B7B4_9PEZI</name>
<dbReference type="EMBL" id="OUUZ01000001">
    <property type="protein sequence ID" value="SPQ18401.1"/>
    <property type="molecule type" value="Genomic_DNA"/>
</dbReference>
<dbReference type="PANTHER" id="PTHR42791">
    <property type="entry name" value="GNAT FAMILY ACETYLTRANSFERASE"/>
    <property type="match status" value="1"/>
</dbReference>
<dbReference type="PANTHER" id="PTHR42791:SF17">
    <property type="entry name" value="ACETYLTRANSFERASE, GNAT FAMILY FAMILY (AFU_ORTHOLOGUE AFUA_8G05690)"/>
    <property type="match status" value="1"/>
</dbReference>
<reference evidence="1 2" key="1">
    <citation type="submission" date="2018-04" db="EMBL/GenBank/DDBJ databases">
        <authorList>
            <person name="Huttner S."/>
            <person name="Dainat J."/>
        </authorList>
    </citation>
    <scope>NUCLEOTIDE SEQUENCE [LARGE SCALE GENOMIC DNA]</scope>
</reference>
<proteinExistence type="predicted"/>
<accession>A0A446B7B4</accession>
<gene>
    <name evidence="1" type="ORF">TT172_LOCUS820</name>
</gene>
<dbReference type="AlphaFoldDB" id="A0A446B7B4"/>
<dbReference type="Proteomes" id="UP000289323">
    <property type="component" value="Unassembled WGS sequence"/>
</dbReference>
<dbReference type="InterPro" id="IPR016181">
    <property type="entry name" value="Acyl_CoA_acyltransferase"/>
</dbReference>
<evidence type="ECO:0000313" key="1">
    <source>
        <dbReference type="EMBL" id="SPQ18401.1"/>
    </source>
</evidence>
<dbReference type="InterPro" id="IPR052523">
    <property type="entry name" value="Trichothecene_AcTrans"/>
</dbReference>
<protein>
    <submittedName>
        <fullName evidence="1">B69f7669-16fd-4477-8f2e-bb0d450bfff0</fullName>
    </submittedName>
</protein>
<dbReference type="SUPFAM" id="SSF55729">
    <property type="entry name" value="Acyl-CoA N-acyltransferases (Nat)"/>
    <property type="match status" value="1"/>
</dbReference>
<organism evidence="1 2">
    <name type="scientific">Thermothielavioides terrestris</name>
    <dbReference type="NCBI Taxonomy" id="2587410"/>
    <lineage>
        <taxon>Eukaryota</taxon>
        <taxon>Fungi</taxon>
        <taxon>Dikarya</taxon>
        <taxon>Ascomycota</taxon>
        <taxon>Pezizomycotina</taxon>
        <taxon>Sordariomycetes</taxon>
        <taxon>Sordariomycetidae</taxon>
        <taxon>Sordariales</taxon>
        <taxon>Chaetomiaceae</taxon>
        <taxon>Thermothielavioides</taxon>
    </lineage>
</organism>
<sequence>MAANPRIRVREATPADVDTIVDVYFAAFDDNIMNQLMYPNGVSEDSKKKFGSSFRQPAAAEGDAASAAKKGELLLCVAEYLPEGSSADGPGEIVAFAWWQLDRTPRTEEEWQNAPPFAATAESWGEDCDLSVVNLFIGGMTELQRKHAKGEAALYLKILACSPTRQRLGAGSALVQWGVNLADSLGLPCRLEASPVGYALYRKFGFEDVDVHDLNITQIWGVSNVNGSNWGANNAVALAGPAPEGVMRTVIMRRPAKLVGA</sequence>
<dbReference type="Gene3D" id="3.40.630.30">
    <property type="match status" value="1"/>
</dbReference>